<proteinExistence type="predicted"/>
<evidence type="ECO:0000313" key="5">
    <source>
        <dbReference type="Proteomes" id="UP000434957"/>
    </source>
</evidence>
<organism evidence="3 5">
    <name type="scientific">Phytophthora rubi</name>
    <dbReference type="NCBI Taxonomy" id="129364"/>
    <lineage>
        <taxon>Eukaryota</taxon>
        <taxon>Sar</taxon>
        <taxon>Stramenopiles</taxon>
        <taxon>Oomycota</taxon>
        <taxon>Peronosporomycetes</taxon>
        <taxon>Peronosporales</taxon>
        <taxon>Peronosporaceae</taxon>
        <taxon>Phytophthora</taxon>
    </lineage>
</organism>
<feature type="compositionally biased region" description="Low complexity" evidence="1">
    <location>
        <begin position="207"/>
        <end position="223"/>
    </location>
</feature>
<dbReference type="Proteomes" id="UP000434957">
    <property type="component" value="Unassembled WGS sequence"/>
</dbReference>
<gene>
    <name evidence="2" type="ORF">PR001_g4642</name>
    <name evidence="3" type="ORF">PR003_g4812</name>
</gene>
<evidence type="ECO:0000313" key="2">
    <source>
        <dbReference type="EMBL" id="KAE9046232.1"/>
    </source>
</evidence>
<feature type="region of interest" description="Disordered" evidence="1">
    <location>
        <begin position="207"/>
        <end position="237"/>
    </location>
</feature>
<accession>A0A6A4FX95</accession>
<sequence>MENAEVPVDVVEPVINDKHTEQATEVVPITSDNNHNLAESINHVKVAEPELVLHALTEENRPADVPVTPRTNNVGDATPAVMSGRLASSHTSHVSEGGAEVVTPAGTVEAPPCEVDNPTEVVKKEADVIASESSLPAVPVVETDSKTTESSESSEDCKVEQSLDKPEHHVELKTEPAIEHEVEQCEVVTPVVSAPAISEVVSSSTTAITATTPATEPTSTEAPAPSPGKRAKKQNESFVSEEVLAEVQKFLTLQIAENKCSPNSKEIHEFVEKHLNEKQRKRYVVPLVEQIVQHFTQEAADKSGEISVDVQSNICLIEQMFLTLGRRSPLQDMYTAEEEEMLDLLFHSNSSDNLPIDI</sequence>
<dbReference type="Proteomes" id="UP000429607">
    <property type="component" value="Unassembled WGS sequence"/>
</dbReference>
<dbReference type="EMBL" id="QXFT01000188">
    <property type="protein sequence ID" value="KAE9351586.1"/>
    <property type="molecule type" value="Genomic_DNA"/>
</dbReference>
<evidence type="ECO:0000313" key="3">
    <source>
        <dbReference type="EMBL" id="KAE9351586.1"/>
    </source>
</evidence>
<evidence type="ECO:0000256" key="1">
    <source>
        <dbReference type="SAM" id="MobiDB-lite"/>
    </source>
</evidence>
<protein>
    <submittedName>
        <fullName evidence="3">Uncharacterized protein</fullName>
    </submittedName>
</protein>
<evidence type="ECO:0000313" key="4">
    <source>
        <dbReference type="Proteomes" id="UP000429607"/>
    </source>
</evidence>
<keyword evidence="5" id="KW-1185">Reference proteome</keyword>
<name>A0A6A4FX95_9STRA</name>
<feature type="region of interest" description="Disordered" evidence="1">
    <location>
        <begin position="131"/>
        <end position="169"/>
    </location>
</feature>
<comment type="caution">
    <text evidence="3">The sequence shown here is derived from an EMBL/GenBank/DDBJ whole genome shotgun (WGS) entry which is preliminary data.</text>
</comment>
<dbReference type="AlphaFoldDB" id="A0A6A4FX95"/>
<dbReference type="EMBL" id="QXFV01000194">
    <property type="protein sequence ID" value="KAE9046232.1"/>
    <property type="molecule type" value="Genomic_DNA"/>
</dbReference>
<reference evidence="3 5" key="1">
    <citation type="submission" date="2018-08" db="EMBL/GenBank/DDBJ databases">
        <title>Genomic investigation of the strawberry pathogen Phytophthora fragariae indicates pathogenicity is determined by transcriptional variation in three key races.</title>
        <authorList>
            <person name="Adams T.M."/>
            <person name="Armitage A.D."/>
            <person name="Sobczyk M.K."/>
            <person name="Bates H.J."/>
            <person name="Dunwell J.M."/>
            <person name="Nellist C.F."/>
            <person name="Harrison R.J."/>
        </authorList>
    </citation>
    <scope>NUCLEOTIDE SEQUENCE [LARGE SCALE GENOMIC DNA]</scope>
    <source>
        <strain evidence="2 4">SCRP249</strain>
        <strain evidence="3 5">SCRP333</strain>
    </source>
</reference>
<feature type="compositionally biased region" description="Basic and acidic residues" evidence="1">
    <location>
        <begin position="143"/>
        <end position="169"/>
    </location>
</feature>